<reference evidence="1" key="1">
    <citation type="journal article" date="2021" name="PeerJ">
        <title>Extensive microbial diversity within the chicken gut microbiome revealed by metagenomics and culture.</title>
        <authorList>
            <person name="Gilroy R."/>
            <person name="Ravi A."/>
            <person name="Getino M."/>
            <person name="Pursley I."/>
            <person name="Horton D.L."/>
            <person name="Alikhan N.F."/>
            <person name="Baker D."/>
            <person name="Gharbi K."/>
            <person name="Hall N."/>
            <person name="Watson M."/>
            <person name="Adriaenssens E.M."/>
            <person name="Foster-Nyarko E."/>
            <person name="Jarju S."/>
            <person name="Secka A."/>
            <person name="Antonio M."/>
            <person name="Oren A."/>
            <person name="Chaudhuri R.R."/>
            <person name="La Ragione R."/>
            <person name="Hildebrand F."/>
            <person name="Pallen M.J."/>
        </authorList>
    </citation>
    <scope>NUCLEOTIDE SEQUENCE</scope>
    <source>
        <strain evidence="1">CHK188-11489</strain>
    </source>
</reference>
<sequence length="103" mass="10955">MVYLDCAQYDCCHNKAGGCCLGGIKVRHTKGSDAVCASYRNSEGVGNVATDNAPAAAETEIRCDDKGCRYLEGRCCCAGHVHVDEDGCGPRCATRAPKPNTRR</sequence>
<protein>
    <recommendedName>
        <fullName evidence="3">DUF1540 domain-containing protein</fullName>
    </recommendedName>
</protein>
<dbReference type="Proteomes" id="UP000824105">
    <property type="component" value="Unassembled WGS sequence"/>
</dbReference>
<comment type="caution">
    <text evidence="1">The sequence shown here is derived from an EMBL/GenBank/DDBJ whole genome shotgun (WGS) entry which is preliminary data.</text>
</comment>
<name>A0A9D2JNY8_9FIRM</name>
<evidence type="ECO:0008006" key="3">
    <source>
        <dbReference type="Google" id="ProtNLM"/>
    </source>
</evidence>
<organism evidence="1 2">
    <name type="scientific">Candidatus Gemmiger avistercoris</name>
    <dbReference type="NCBI Taxonomy" id="2838606"/>
    <lineage>
        <taxon>Bacteria</taxon>
        <taxon>Bacillati</taxon>
        <taxon>Bacillota</taxon>
        <taxon>Clostridia</taxon>
        <taxon>Eubacteriales</taxon>
        <taxon>Gemmiger</taxon>
    </lineage>
</organism>
<dbReference type="EMBL" id="DXBF01000013">
    <property type="protein sequence ID" value="HIZ61478.1"/>
    <property type="molecule type" value="Genomic_DNA"/>
</dbReference>
<evidence type="ECO:0000313" key="2">
    <source>
        <dbReference type="Proteomes" id="UP000824105"/>
    </source>
</evidence>
<proteinExistence type="predicted"/>
<dbReference type="AlphaFoldDB" id="A0A9D2JNY8"/>
<evidence type="ECO:0000313" key="1">
    <source>
        <dbReference type="EMBL" id="HIZ61478.1"/>
    </source>
</evidence>
<reference evidence="1" key="2">
    <citation type="submission" date="2021-04" db="EMBL/GenBank/DDBJ databases">
        <authorList>
            <person name="Gilroy R."/>
        </authorList>
    </citation>
    <scope>NUCLEOTIDE SEQUENCE</scope>
    <source>
        <strain evidence="1">CHK188-11489</strain>
    </source>
</reference>
<accession>A0A9D2JNY8</accession>
<gene>
    <name evidence="1" type="ORF">H9724_01745</name>
</gene>